<keyword evidence="3" id="KW-1185">Reference proteome</keyword>
<dbReference type="InterPro" id="IPR047313">
    <property type="entry name" value="SMN_C"/>
</dbReference>
<dbReference type="CDD" id="cd22851">
    <property type="entry name" value="SMN_N"/>
    <property type="match status" value="1"/>
</dbReference>
<evidence type="ECO:0000313" key="3">
    <source>
        <dbReference type="Proteomes" id="UP000683000"/>
    </source>
</evidence>
<proteinExistence type="predicted"/>
<feature type="compositionally biased region" description="Acidic residues" evidence="1">
    <location>
        <begin position="288"/>
        <end position="309"/>
    </location>
</feature>
<name>A0A8I2YGH1_9AGAM</name>
<feature type="compositionally biased region" description="Basic residues" evidence="1">
    <location>
        <begin position="31"/>
        <end position="46"/>
    </location>
</feature>
<reference evidence="2" key="1">
    <citation type="submission" date="2021-03" db="EMBL/GenBank/DDBJ databases">
        <title>Evolutionary innovations through gain and loss of genes in the ectomycorrhizal Boletales.</title>
        <authorList>
            <person name="Wu G."/>
            <person name="Miyauchi S."/>
            <person name="Morin E."/>
            <person name="Yang Z.-L."/>
            <person name="Xu J."/>
            <person name="Martin F.M."/>
        </authorList>
    </citation>
    <scope>NUCLEOTIDE SEQUENCE</scope>
    <source>
        <strain evidence="2">BR01</strain>
    </source>
</reference>
<evidence type="ECO:0000256" key="1">
    <source>
        <dbReference type="SAM" id="MobiDB-lite"/>
    </source>
</evidence>
<dbReference type="Proteomes" id="UP000683000">
    <property type="component" value="Unassembled WGS sequence"/>
</dbReference>
<accession>A0A8I2YGH1</accession>
<feature type="region of interest" description="Disordered" evidence="1">
    <location>
        <begin position="138"/>
        <end position="216"/>
    </location>
</feature>
<feature type="region of interest" description="Disordered" evidence="1">
    <location>
        <begin position="1"/>
        <end position="118"/>
    </location>
</feature>
<dbReference type="AlphaFoldDB" id="A0A8I2YGH1"/>
<dbReference type="OrthoDB" id="197400at2759"/>
<dbReference type="EMBL" id="JAGFBS010000033">
    <property type="protein sequence ID" value="KAG6371505.1"/>
    <property type="molecule type" value="Genomic_DNA"/>
</dbReference>
<sequence>MRPLIQYDLDEPPVAHSDSLPTGPQPNTHRPPMKKRKRNHHNHLKPLQHWDDPGSTTVGVEYDEQGASIAAGSVPVSYADDIEDEYVEEAADGDEGAAEEQEQEGGEESGPLTHEEIWNDSALIDAWNSAEAEYKVCRVSRPTHTRRSPPSSKAYHGTSKAWKTEPVKKSPLWYNKPYTAPGPSKPKSRSKQVLPQAQAQEDGEAEPDTAPLDFNTYVPTHDPSLVIPSDTTPATQTLSFIPPPSTRMVSRDEAFNNALSAMYWSGYWTAVYHCQSQTSGENNNEPAEATEEDEIEADEGEEDLVPAQR</sequence>
<dbReference type="CDD" id="cd22852">
    <property type="entry name" value="SMN_C"/>
    <property type="match status" value="1"/>
</dbReference>
<gene>
    <name evidence="2" type="ORF">JVT61DRAFT_9209</name>
</gene>
<feature type="compositionally biased region" description="Acidic residues" evidence="1">
    <location>
        <begin position="80"/>
        <end position="107"/>
    </location>
</feature>
<comment type="caution">
    <text evidence="2">The sequence shown here is derived from an EMBL/GenBank/DDBJ whole genome shotgun (WGS) entry which is preliminary data.</text>
</comment>
<organism evidence="2 3">
    <name type="scientific">Boletus reticuloceps</name>
    <dbReference type="NCBI Taxonomy" id="495285"/>
    <lineage>
        <taxon>Eukaryota</taxon>
        <taxon>Fungi</taxon>
        <taxon>Dikarya</taxon>
        <taxon>Basidiomycota</taxon>
        <taxon>Agaricomycotina</taxon>
        <taxon>Agaricomycetes</taxon>
        <taxon>Agaricomycetidae</taxon>
        <taxon>Boletales</taxon>
        <taxon>Boletineae</taxon>
        <taxon>Boletaceae</taxon>
        <taxon>Boletoideae</taxon>
        <taxon>Boletus</taxon>
    </lineage>
</organism>
<evidence type="ECO:0000313" key="2">
    <source>
        <dbReference type="EMBL" id="KAG6371505.1"/>
    </source>
</evidence>
<feature type="compositionally biased region" description="Polar residues" evidence="1">
    <location>
        <begin position="19"/>
        <end position="28"/>
    </location>
</feature>
<protein>
    <submittedName>
        <fullName evidence="2">Uncharacterized protein</fullName>
    </submittedName>
</protein>
<feature type="region of interest" description="Disordered" evidence="1">
    <location>
        <begin position="277"/>
        <end position="309"/>
    </location>
</feature>